<keyword evidence="2" id="KW-0104">Cadmium</keyword>
<dbReference type="InterPro" id="IPR040409">
    <property type="entry name" value="PCS-like"/>
</dbReference>
<organism evidence="6 7">
    <name type="scientific">Adineta ricciae</name>
    <name type="common">Rotifer</name>
    <dbReference type="NCBI Taxonomy" id="249248"/>
    <lineage>
        <taxon>Eukaryota</taxon>
        <taxon>Metazoa</taxon>
        <taxon>Spiralia</taxon>
        <taxon>Gnathifera</taxon>
        <taxon>Rotifera</taxon>
        <taxon>Eurotatoria</taxon>
        <taxon>Bdelloidea</taxon>
        <taxon>Adinetida</taxon>
        <taxon>Adinetidae</taxon>
        <taxon>Adineta</taxon>
    </lineage>
</organism>
<keyword evidence="7" id="KW-1185">Reference proteome</keyword>
<evidence type="ECO:0000256" key="3">
    <source>
        <dbReference type="ARBA" id="ARBA00022679"/>
    </source>
</evidence>
<dbReference type="GO" id="GO:0010038">
    <property type="term" value="P:response to metal ion"/>
    <property type="evidence" value="ECO:0007669"/>
    <property type="project" value="InterPro"/>
</dbReference>
<dbReference type="EMBL" id="CAJNOR010000234">
    <property type="protein sequence ID" value="CAF0850320.1"/>
    <property type="molecule type" value="Genomic_DNA"/>
</dbReference>
<dbReference type="GO" id="GO:0046938">
    <property type="term" value="P:phytochelatin biosynthetic process"/>
    <property type="evidence" value="ECO:0007669"/>
    <property type="project" value="InterPro"/>
</dbReference>
<dbReference type="Proteomes" id="UP000663828">
    <property type="component" value="Unassembled WGS sequence"/>
</dbReference>
<evidence type="ECO:0000259" key="5">
    <source>
        <dbReference type="PROSITE" id="PS51443"/>
    </source>
</evidence>
<dbReference type="PROSITE" id="PS51443">
    <property type="entry name" value="PCS"/>
    <property type="match status" value="1"/>
</dbReference>
<dbReference type="InterPro" id="IPR038765">
    <property type="entry name" value="Papain-like_cys_pep_sf"/>
</dbReference>
<feature type="domain" description="Peptidase C83" evidence="5">
    <location>
        <begin position="102"/>
        <end position="317"/>
    </location>
</feature>
<gene>
    <name evidence="6" type="ORF">XAT740_LOCUS5446</name>
</gene>
<dbReference type="InterPro" id="IPR007719">
    <property type="entry name" value="PCS_N"/>
</dbReference>
<accession>A0A813W5L4</accession>
<dbReference type="GO" id="GO:0016756">
    <property type="term" value="F:glutathione gamma-glutamylcysteinyltransferase activity"/>
    <property type="evidence" value="ECO:0007669"/>
    <property type="project" value="UniProtKB-EC"/>
</dbReference>
<dbReference type="AlphaFoldDB" id="A0A813W5L4"/>
<dbReference type="SUPFAM" id="SSF54001">
    <property type="entry name" value="Cysteine proteinases"/>
    <property type="match status" value="1"/>
</dbReference>
<dbReference type="InterPro" id="IPR038156">
    <property type="entry name" value="PCS_N_sf"/>
</dbReference>
<evidence type="ECO:0000256" key="1">
    <source>
        <dbReference type="ARBA" id="ARBA00012468"/>
    </source>
</evidence>
<sequence>MSKEKSFDESDFSSIVGKSLRNVLEKSVTDLVLPYKILSLSHLSSWNTFENDIIQLLKQNPLNEQEFLLFNHLNFSVKENFQEEDISFKYLMNYQVDFLHKQSDFDRLRRFITDLPIDLYYTSIIIPLDSPIGQEIFSKSFHSSYDNLHENFQYQEHLSFCGIACISTLLNTILSNEKSNQQMIYSTIAKDFMFNGITLTNLSNVLKYYGISSQIKYSQDKKIEEEFRRDLNREDIFLIVNYWRQYHIKENDYLHQSGHFCLIGGFNSITDHVLLLDPNNKRFPHHWLSIKHLIQMISTYDQMASMSRGYLIINRQK</sequence>
<name>A0A813W5L4_ADIRI</name>
<dbReference type="Gene3D" id="3.90.70.30">
    <property type="entry name" value="Phytochelatin synthase, N-terminal domain"/>
    <property type="match status" value="1"/>
</dbReference>
<dbReference type="GO" id="GO:0046872">
    <property type="term" value="F:metal ion binding"/>
    <property type="evidence" value="ECO:0007669"/>
    <property type="project" value="UniProtKB-KW"/>
</dbReference>
<dbReference type="PANTHER" id="PTHR33447:SF20">
    <property type="entry name" value="GLUTATHIONE GAMMA-GLUTAMYLCYSTEINYLTRANSFERASE"/>
    <property type="match status" value="1"/>
</dbReference>
<evidence type="ECO:0000313" key="7">
    <source>
        <dbReference type="Proteomes" id="UP000663828"/>
    </source>
</evidence>
<evidence type="ECO:0000256" key="4">
    <source>
        <dbReference type="ARBA" id="ARBA00022723"/>
    </source>
</evidence>
<keyword evidence="4" id="KW-0479">Metal-binding</keyword>
<proteinExistence type="predicted"/>
<dbReference type="PANTHER" id="PTHR33447">
    <property type="entry name" value="GLUTATHIONE GAMMA-GLUTAMYLCYSTEINYLTRANSFERASE"/>
    <property type="match status" value="1"/>
</dbReference>
<evidence type="ECO:0000313" key="6">
    <source>
        <dbReference type="EMBL" id="CAF0850320.1"/>
    </source>
</evidence>
<protein>
    <recommendedName>
        <fullName evidence="1">glutathione gamma-glutamylcysteinyltransferase</fullName>
        <ecNumber evidence="1">2.3.2.15</ecNumber>
    </recommendedName>
</protein>
<keyword evidence="3" id="KW-0808">Transferase</keyword>
<reference evidence="6" key="1">
    <citation type="submission" date="2021-02" db="EMBL/GenBank/DDBJ databases">
        <authorList>
            <person name="Nowell W R."/>
        </authorList>
    </citation>
    <scope>NUCLEOTIDE SEQUENCE</scope>
</reference>
<dbReference type="EC" id="2.3.2.15" evidence="1"/>
<dbReference type="Pfam" id="PF05023">
    <property type="entry name" value="Phytochelatin"/>
    <property type="match status" value="1"/>
</dbReference>
<evidence type="ECO:0000256" key="2">
    <source>
        <dbReference type="ARBA" id="ARBA00022539"/>
    </source>
</evidence>
<comment type="caution">
    <text evidence="6">The sequence shown here is derived from an EMBL/GenBank/DDBJ whole genome shotgun (WGS) entry which is preliminary data.</text>
</comment>